<evidence type="ECO:0008006" key="3">
    <source>
        <dbReference type="Google" id="ProtNLM"/>
    </source>
</evidence>
<dbReference type="RefSeq" id="WP_068531105.1">
    <property type="nucleotide sequence ID" value="NZ_LVJH01000007.1"/>
</dbReference>
<name>A0A168MCM9_9BACL</name>
<dbReference type="STRING" id="494026.PGLA_07625"/>
<dbReference type="EMBL" id="LVJH01000007">
    <property type="protein sequence ID" value="OAB44515.1"/>
    <property type="molecule type" value="Genomic_DNA"/>
</dbReference>
<gene>
    <name evidence="1" type="ORF">PGLA_07625</name>
</gene>
<dbReference type="AlphaFoldDB" id="A0A168MCM9"/>
<organism evidence="1 2">
    <name type="scientific">Paenibacillus glacialis</name>
    <dbReference type="NCBI Taxonomy" id="494026"/>
    <lineage>
        <taxon>Bacteria</taxon>
        <taxon>Bacillati</taxon>
        <taxon>Bacillota</taxon>
        <taxon>Bacilli</taxon>
        <taxon>Bacillales</taxon>
        <taxon>Paenibacillaceae</taxon>
        <taxon>Paenibacillus</taxon>
    </lineage>
</organism>
<dbReference type="Proteomes" id="UP000076967">
    <property type="component" value="Unassembled WGS sequence"/>
</dbReference>
<evidence type="ECO:0000313" key="1">
    <source>
        <dbReference type="EMBL" id="OAB44515.1"/>
    </source>
</evidence>
<keyword evidence="2" id="KW-1185">Reference proteome</keyword>
<reference evidence="1 2" key="1">
    <citation type="submission" date="2016-03" db="EMBL/GenBank/DDBJ databases">
        <title>Draft genome sequence of Paenibacillus glacialis DSM 22343.</title>
        <authorList>
            <person name="Shin S.-K."/>
            <person name="Yi H."/>
        </authorList>
    </citation>
    <scope>NUCLEOTIDE SEQUENCE [LARGE SCALE GENOMIC DNA]</scope>
    <source>
        <strain evidence="1 2">DSM 22343</strain>
    </source>
</reference>
<sequence>MPETVPISGKAILDAVPGNVLLIYAIEKLLLEGKTRHEITDKTQEIAFVLSGIVKEVRE</sequence>
<comment type="caution">
    <text evidence="1">The sequence shown here is derived from an EMBL/GenBank/DDBJ whole genome shotgun (WGS) entry which is preliminary data.</text>
</comment>
<accession>A0A168MCM9</accession>
<protein>
    <recommendedName>
        <fullName evidence="3">Cyclic nucleotide-binding domain-containing protein</fullName>
    </recommendedName>
</protein>
<evidence type="ECO:0000313" key="2">
    <source>
        <dbReference type="Proteomes" id="UP000076967"/>
    </source>
</evidence>
<proteinExistence type="predicted"/>